<evidence type="ECO:0000313" key="10">
    <source>
        <dbReference type="EMBL" id="KDO27850.1"/>
    </source>
</evidence>
<protein>
    <recommendedName>
        <fullName evidence="3">RING-type E3 ubiquitin transferase</fullName>
        <ecNumber evidence="3">2.3.2.27</ecNumber>
    </recommendedName>
</protein>
<dbReference type="GO" id="GO:0000151">
    <property type="term" value="C:ubiquitin ligase complex"/>
    <property type="evidence" value="ECO:0007669"/>
    <property type="project" value="InterPro"/>
</dbReference>
<keyword evidence="6 8" id="KW-0863">Zinc-finger</keyword>
<dbReference type="SMART" id="SM00184">
    <property type="entry name" value="RING"/>
    <property type="match status" value="1"/>
</dbReference>
<evidence type="ECO:0000256" key="7">
    <source>
        <dbReference type="ARBA" id="ARBA00022833"/>
    </source>
</evidence>
<evidence type="ECO:0000256" key="5">
    <source>
        <dbReference type="ARBA" id="ARBA00022723"/>
    </source>
</evidence>
<organism evidence="10 11">
    <name type="scientific">Saprolegnia parasitica (strain CBS 223.65)</name>
    <dbReference type="NCBI Taxonomy" id="695850"/>
    <lineage>
        <taxon>Eukaryota</taxon>
        <taxon>Sar</taxon>
        <taxon>Stramenopiles</taxon>
        <taxon>Oomycota</taxon>
        <taxon>Saprolegniomycetes</taxon>
        <taxon>Saprolegniales</taxon>
        <taxon>Saprolegniaceae</taxon>
        <taxon>Saprolegnia</taxon>
    </lineage>
</organism>
<dbReference type="GO" id="GO:0016567">
    <property type="term" value="P:protein ubiquitination"/>
    <property type="evidence" value="ECO:0007669"/>
    <property type="project" value="UniProtKB-UniPathway"/>
</dbReference>
<evidence type="ECO:0000259" key="9">
    <source>
        <dbReference type="PROSITE" id="PS50089"/>
    </source>
</evidence>
<dbReference type="VEuPathDB" id="FungiDB:SPRG_07123"/>
<dbReference type="GO" id="GO:0061630">
    <property type="term" value="F:ubiquitin protein ligase activity"/>
    <property type="evidence" value="ECO:0007669"/>
    <property type="project" value="UniProtKB-EC"/>
</dbReference>
<comment type="pathway">
    <text evidence="2">Protein modification; protein ubiquitination.</text>
</comment>
<dbReference type="OMA" id="QRHIHEK"/>
<dbReference type="UniPathway" id="UPA00143"/>
<evidence type="ECO:0000256" key="6">
    <source>
        <dbReference type="ARBA" id="ARBA00022771"/>
    </source>
</evidence>
<keyword evidence="11" id="KW-1185">Reference proteome</keyword>
<evidence type="ECO:0000256" key="8">
    <source>
        <dbReference type="PROSITE-ProRule" id="PRU00175"/>
    </source>
</evidence>
<dbReference type="KEGG" id="spar:SPRG_07123"/>
<dbReference type="PROSITE" id="PS50089">
    <property type="entry name" value="ZF_RING_2"/>
    <property type="match status" value="1"/>
</dbReference>
<evidence type="ECO:0000256" key="3">
    <source>
        <dbReference type="ARBA" id="ARBA00012483"/>
    </source>
</evidence>
<name>A0A067CF92_SAPPC</name>
<keyword evidence="4" id="KW-0808">Transferase</keyword>
<dbReference type="GO" id="GO:0031519">
    <property type="term" value="C:PcG protein complex"/>
    <property type="evidence" value="ECO:0007669"/>
    <property type="project" value="TreeGrafter"/>
</dbReference>
<dbReference type="PROSITE" id="PS00518">
    <property type="entry name" value="ZF_RING_1"/>
    <property type="match status" value="1"/>
</dbReference>
<dbReference type="AlphaFoldDB" id="A0A067CF92"/>
<dbReference type="OrthoDB" id="337575at2759"/>
<reference evidence="10 11" key="1">
    <citation type="journal article" date="2013" name="PLoS Genet.">
        <title>Distinctive expansion of potential virulence genes in the genome of the oomycete fish pathogen Saprolegnia parasitica.</title>
        <authorList>
            <person name="Jiang R.H."/>
            <person name="de Bruijn I."/>
            <person name="Haas B.J."/>
            <person name="Belmonte R."/>
            <person name="Lobach L."/>
            <person name="Christie J."/>
            <person name="van den Ackerveken G."/>
            <person name="Bottin A."/>
            <person name="Bulone V."/>
            <person name="Diaz-Moreno S.M."/>
            <person name="Dumas B."/>
            <person name="Fan L."/>
            <person name="Gaulin E."/>
            <person name="Govers F."/>
            <person name="Grenville-Briggs L.J."/>
            <person name="Horner N.R."/>
            <person name="Levin J.Z."/>
            <person name="Mammella M."/>
            <person name="Meijer H.J."/>
            <person name="Morris P."/>
            <person name="Nusbaum C."/>
            <person name="Oome S."/>
            <person name="Phillips A.J."/>
            <person name="van Rooyen D."/>
            <person name="Rzeszutek E."/>
            <person name="Saraiva M."/>
            <person name="Secombes C.J."/>
            <person name="Seidl M.F."/>
            <person name="Snel B."/>
            <person name="Stassen J.H."/>
            <person name="Sykes S."/>
            <person name="Tripathy S."/>
            <person name="van den Berg H."/>
            <person name="Vega-Arreguin J.C."/>
            <person name="Wawra S."/>
            <person name="Young S.K."/>
            <person name="Zeng Q."/>
            <person name="Dieguez-Uribeondo J."/>
            <person name="Russ C."/>
            <person name="Tyler B.M."/>
            <person name="van West P."/>
        </authorList>
    </citation>
    <scope>NUCLEOTIDE SEQUENCE [LARGE SCALE GENOMIC DNA]</scope>
    <source>
        <strain evidence="10 11">CBS 223.65</strain>
    </source>
</reference>
<dbReference type="SUPFAM" id="SSF57850">
    <property type="entry name" value="RING/U-box"/>
    <property type="match status" value="1"/>
</dbReference>
<evidence type="ECO:0000313" key="11">
    <source>
        <dbReference type="Proteomes" id="UP000030745"/>
    </source>
</evidence>
<dbReference type="EMBL" id="KK583214">
    <property type="protein sequence ID" value="KDO27850.1"/>
    <property type="molecule type" value="Genomic_DNA"/>
</dbReference>
<gene>
    <name evidence="10" type="ORF">SPRG_07123</name>
</gene>
<dbReference type="RefSeq" id="XP_012201310.1">
    <property type="nucleotide sequence ID" value="XM_012345920.1"/>
</dbReference>
<dbReference type="InterPro" id="IPR017907">
    <property type="entry name" value="Znf_RING_CS"/>
</dbReference>
<dbReference type="Proteomes" id="UP000030745">
    <property type="component" value="Unassembled WGS sequence"/>
</dbReference>
<proteinExistence type="predicted"/>
<dbReference type="GO" id="GO:0003682">
    <property type="term" value="F:chromatin binding"/>
    <property type="evidence" value="ECO:0007669"/>
    <property type="project" value="TreeGrafter"/>
</dbReference>
<dbReference type="InterPro" id="IPR013083">
    <property type="entry name" value="Znf_RING/FYVE/PHD"/>
</dbReference>
<dbReference type="GeneID" id="24129424"/>
<dbReference type="EC" id="2.3.2.27" evidence="3"/>
<dbReference type="InterPro" id="IPR018957">
    <property type="entry name" value="Znf_C3HC4_RING-type"/>
</dbReference>
<evidence type="ECO:0000256" key="1">
    <source>
        <dbReference type="ARBA" id="ARBA00000900"/>
    </source>
</evidence>
<keyword evidence="7" id="KW-0862">Zinc</keyword>
<dbReference type="Pfam" id="PF00097">
    <property type="entry name" value="zf-C3HC4"/>
    <property type="match status" value="1"/>
</dbReference>
<dbReference type="InterPro" id="IPR001841">
    <property type="entry name" value="Znf_RING"/>
</dbReference>
<dbReference type="InterPro" id="IPR043540">
    <property type="entry name" value="RING1/RING2"/>
</dbReference>
<dbReference type="STRING" id="695850.A0A067CF92"/>
<sequence>MVRTKTSEKAKAAERKATKTPLHIPMGGIDLDTEEVLRVYTAMVERHNPYRTPNVAAAFDEPAMAANYDVTLYDICRKPRQVVHGTLQIDASSLHDELHCAICSGIIRDATVITACLHRFCSGCIQRHIHEKGLSPACPVCNTVVSTRRALRRDETFDQLIHTIYGDVAAYEEAEDARIQLSNKRAFPQLNLHKQRDFQEKQTPIINTKRARR</sequence>
<keyword evidence="5" id="KW-0479">Metal-binding</keyword>
<feature type="domain" description="RING-type" evidence="9">
    <location>
        <begin position="100"/>
        <end position="142"/>
    </location>
</feature>
<accession>A0A067CF92</accession>
<evidence type="ECO:0000256" key="4">
    <source>
        <dbReference type="ARBA" id="ARBA00022679"/>
    </source>
</evidence>
<dbReference type="Gene3D" id="3.30.40.10">
    <property type="entry name" value="Zinc/RING finger domain, C3HC4 (zinc finger)"/>
    <property type="match status" value="1"/>
</dbReference>
<evidence type="ECO:0000256" key="2">
    <source>
        <dbReference type="ARBA" id="ARBA00004906"/>
    </source>
</evidence>
<dbReference type="GO" id="GO:0008270">
    <property type="term" value="F:zinc ion binding"/>
    <property type="evidence" value="ECO:0007669"/>
    <property type="project" value="UniProtKB-KW"/>
</dbReference>
<comment type="catalytic activity">
    <reaction evidence="1">
        <text>S-ubiquitinyl-[E2 ubiquitin-conjugating enzyme]-L-cysteine + [acceptor protein]-L-lysine = [E2 ubiquitin-conjugating enzyme]-L-cysteine + N(6)-ubiquitinyl-[acceptor protein]-L-lysine.</text>
        <dbReference type="EC" id="2.3.2.27"/>
    </reaction>
</comment>
<dbReference type="PANTHER" id="PTHR46076">
    <property type="entry name" value="E3 UBIQUITIN-PROTEIN LIGASE RING1 / RING 2 FAMILY MEMBER"/>
    <property type="match status" value="1"/>
</dbReference>
<dbReference type="PANTHER" id="PTHR46076:SF3">
    <property type="entry name" value="E3 UBIQUITIN-PROTEIN LIGASE RING1"/>
    <property type="match status" value="1"/>
</dbReference>